<dbReference type="PANTHER" id="PTHR31704:SF55">
    <property type="entry name" value="MYB_SANT-LIKE DNA-BINDING DOMAIN PROTEIN"/>
    <property type="match status" value="1"/>
</dbReference>
<evidence type="ECO:0000313" key="3">
    <source>
        <dbReference type="EnsemblPlants" id="KRH28759"/>
    </source>
</evidence>
<evidence type="ECO:0000259" key="1">
    <source>
        <dbReference type="Pfam" id="PF12776"/>
    </source>
</evidence>
<dbReference type="EnsemblPlants" id="KRH28759">
    <property type="protein sequence ID" value="KRH28759"/>
    <property type="gene ID" value="GLYMA_11G074500"/>
</dbReference>
<keyword evidence="4" id="KW-1185">Reference proteome</keyword>
<dbReference type="InParanoid" id="A0A0R0HE32"/>
<sequence length="155" mass="19039">MSVKNLCEFCIKFIRKNERVAFKWNDINQEFEVIINHKCLYKTLKNKYDYMKRDCRIWKFLKFRETSLEWDPTTRKFSSSKQWRNLRLKDNYAIGENVVAFSMDPNVDEVVELWNMDDEEKDKEIDREGKTLIIREMEVLFIKNIIDMFLKWKIC</sequence>
<reference evidence="2" key="3">
    <citation type="submission" date="2018-07" db="EMBL/GenBank/DDBJ databases">
        <title>WGS assembly of Glycine max.</title>
        <authorList>
            <person name="Schmutz J."/>
            <person name="Cannon S."/>
            <person name="Schlueter J."/>
            <person name="Ma J."/>
            <person name="Mitros T."/>
            <person name="Nelson W."/>
            <person name="Hyten D."/>
            <person name="Song Q."/>
            <person name="Thelen J."/>
            <person name="Cheng J."/>
            <person name="Xu D."/>
            <person name="Hellsten U."/>
            <person name="May G."/>
            <person name="Yu Y."/>
            <person name="Sakurai T."/>
            <person name="Umezawa T."/>
            <person name="Bhattacharyya M."/>
            <person name="Sandhu D."/>
            <person name="Valliyodan B."/>
            <person name="Lindquist E."/>
            <person name="Peto M."/>
            <person name="Grant D."/>
            <person name="Shu S."/>
            <person name="Goodstein D."/>
            <person name="Barry K."/>
            <person name="Futrell-Griggs M."/>
            <person name="Abernathy B."/>
            <person name="Du J."/>
            <person name="Tian Z."/>
            <person name="Zhu L."/>
            <person name="Gill N."/>
            <person name="Joshi T."/>
            <person name="Libault M."/>
            <person name="Sethuraman A."/>
            <person name="Zhang X."/>
            <person name="Shinozaki K."/>
            <person name="Nguyen H."/>
            <person name="Wing R."/>
            <person name="Cregan P."/>
            <person name="Specht J."/>
            <person name="Grimwood J."/>
            <person name="Rokhsar D."/>
            <person name="Stacey G."/>
            <person name="Shoemaker R."/>
            <person name="Jackson S."/>
        </authorList>
    </citation>
    <scope>NUCLEOTIDE SEQUENCE</scope>
    <source>
        <tissue evidence="2">Callus</tissue>
    </source>
</reference>
<gene>
    <name evidence="2" type="ORF">GLYMA_11G074500</name>
</gene>
<accession>A0A0R0HE32</accession>
<reference evidence="3" key="2">
    <citation type="submission" date="2018-02" db="UniProtKB">
        <authorList>
            <consortium name="EnsemblPlants"/>
        </authorList>
    </citation>
    <scope>IDENTIFICATION</scope>
    <source>
        <strain evidence="3">Williams 82</strain>
    </source>
</reference>
<dbReference type="Gramene" id="KRH28759">
    <property type="protein sequence ID" value="KRH28759"/>
    <property type="gene ID" value="GLYMA_11G074500"/>
</dbReference>
<name>A0A0R0HE32_SOYBN</name>
<evidence type="ECO:0000313" key="2">
    <source>
        <dbReference type="EMBL" id="KRH28759.1"/>
    </source>
</evidence>
<dbReference type="AlphaFoldDB" id="A0A0R0HE32"/>
<dbReference type="PANTHER" id="PTHR31704">
    <property type="entry name" value="MYB/SANT-LIKE DNA-BINDING DOMAIN PROTEIN-RELATED"/>
    <property type="match status" value="1"/>
</dbReference>
<dbReference type="Proteomes" id="UP000008827">
    <property type="component" value="Chromosome 11"/>
</dbReference>
<dbReference type="Pfam" id="PF12776">
    <property type="entry name" value="Myb_DNA-bind_3"/>
    <property type="match status" value="1"/>
</dbReference>
<feature type="domain" description="Myb/SANT-like" evidence="1">
    <location>
        <begin position="22"/>
        <end position="83"/>
    </location>
</feature>
<protein>
    <recommendedName>
        <fullName evidence="1">Myb/SANT-like domain-containing protein</fullName>
    </recommendedName>
</protein>
<organism evidence="2">
    <name type="scientific">Glycine max</name>
    <name type="common">Soybean</name>
    <name type="synonym">Glycine hispida</name>
    <dbReference type="NCBI Taxonomy" id="3847"/>
    <lineage>
        <taxon>Eukaryota</taxon>
        <taxon>Viridiplantae</taxon>
        <taxon>Streptophyta</taxon>
        <taxon>Embryophyta</taxon>
        <taxon>Tracheophyta</taxon>
        <taxon>Spermatophyta</taxon>
        <taxon>Magnoliopsida</taxon>
        <taxon>eudicotyledons</taxon>
        <taxon>Gunneridae</taxon>
        <taxon>Pentapetalae</taxon>
        <taxon>rosids</taxon>
        <taxon>fabids</taxon>
        <taxon>Fabales</taxon>
        <taxon>Fabaceae</taxon>
        <taxon>Papilionoideae</taxon>
        <taxon>50 kb inversion clade</taxon>
        <taxon>NPAAA clade</taxon>
        <taxon>indigoferoid/millettioid clade</taxon>
        <taxon>Phaseoleae</taxon>
        <taxon>Glycine</taxon>
        <taxon>Glycine subgen. Soja</taxon>
    </lineage>
</organism>
<dbReference type="InterPro" id="IPR024752">
    <property type="entry name" value="Myb/SANT-like_dom"/>
</dbReference>
<dbReference type="EMBL" id="CM000844">
    <property type="protein sequence ID" value="KRH28759.1"/>
    <property type="molecule type" value="Genomic_DNA"/>
</dbReference>
<evidence type="ECO:0000313" key="4">
    <source>
        <dbReference type="Proteomes" id="UP000008827"/>
    </source>
</evidence>
<proteinExistence type="predicted"/>
<reference evidence="2 3" key="1">
    <citation type="journal article" date="2010" name="Nature">
        <title>Genome sequence of the palaeopolyploid soybean.</title>
        <authorList>
            <person name="Schmutz J."/>
            <person name="Cannon S.B."/>
            <person name="Schlueter J."/>
            <person name="Ma J."/>
            <person name="Mitros T."/>
            <person name="Nelson W."/>
            <person name="Hyten D.L."/>
            <person name="Song Q."/>
            <person name="Thelen J.J."/>
            <person name="Cheng J."/>
            <person name="Xu D."/>
            <person name="Hellsten U."/>
            <person name="May G.D."/>
            <person name="Yu Y."/>
            <person name="Sakurai T."/>
            <person name="Umezawa T."/>
            <person name="Bhattacharyya M.K."/>
            <person name="Sandhu D."/>
            <person name="Valliyodan B."/>
            <person name="Lindquist E."/>
            <person name="Peto M."/>
            <person name="Grant D."/>
            <person name="Shu S."/>
            <person name="Goodstein D."/>
            <person name="Barry K."/>
            <person name="Futrell-Griggs M."/>
            <person name="Abernathy B."/>
            <person name="Du J."/>
            <person name="Tian Z."/>
            <person name="Zhu L."/>
            <person name="Gill N."/>
            <person name="Joshi T."/>
            <person name="Libault M."/>
            <person name="Sethuraman A."/>
            <person name="Zhang X.-C."/>
            <person name="Shinozaki K."/>
            <person name="Nguyen H.T."/>
            <person name="Wing R.A."/>
            <person name="Cregan P."/>
            <person name="Specht J."/>
            <person name="Grimwood J."/>
            <person name="Rokhsar D."/>
            <person name="Stacey G."/>
            <person name="Shoemaker R.C."/>
            <person name="Jackson S.A."/>
        </authorList>
    </citation>
    <scope>NUCLEOTIDE SEQUENCE</scope>
    <source>
        <strain evidence="3">cv. Williams 82</strain>
        <tissue evidence="2">Callus</tissue>
    </source>
</reference>